<comment type="caution">
    <text evidence="6">The sequence shown here is derived from an EMBL/GenBank/DDBJ whole genome shotgun (WGS) entry which is preliminary data.</text>
</comment>
<dbReference type="GO" id="GO:0005886">
    <property type="term" value="C:plasma membrane"/>
    <property type="evidence" value="ECO:0007669"/>
    <property type="project" value="TreeGrafter"/>
</dbReference>
<dbReference type="Proteomes" id="UP000599024">
    <property type="component" value="Unassembled WGS sequence"/>
</dbReference>
<keyword evidence="2" id="KW-0547">Nucleotide-binding</keyword>
<evidence type="ECO:0000313" key="6">
    <source>
        <dbReference type="EMBL" id="MBC8208484.1"/>
    </source>
</evidence>
<evidence type="ECO:0000256" key="3">
    <source>
        <dbReference type="ARBA" id="ARBA00022840"/>
    </source>
</evidence>
<organism evidence="6 7">
    <name type="scientific">Candidatus Desulfatifera sulfidica</name>
    <dbReference type="NCBI Taxonomy" id="2841691"/>
    <lineage>
        <taxon>Bacteria</taxon>
        <taxon>Pseudomonadati</taxon>
        <taxon>Thermodesulfobacteriota</taxon>
        <taxon>Desulfobulbia</taxon>
        <taxon>Desulfobulbales</taxon>
        <taxon>Desulfobulbaceae</taxon>
        <taxon>Candidatus Desulfatifera</taxon>
    </lineage>
</organism>
<gene>
    <name evidence="6" type="ORF">H8E79_04890</name>
</gene>
<feature type="domain" description="ABC transporter" evidence="5">
    <location>
        <begin position="5"/>
        <end position="233"/>
    </location>
</feature>
<evidence type="ECO:0000256" key="4">
    <source>
        <dbReference type="ARBA" id="ARBA00038388"/>
    </source>
</evidence>
<protein>
    <submittedName>
        <fullName evidence="6">ABC transporter ATP-binding protein</fullName>
    </submittedName>
</protein>
<accession>A0A8J6N838</accession>
<dbReference type="InterPro" id="IPR017911">
    <property type="entry name" value="MacB-like_ATP-bd"/>
</dbReference>
<dbReference type="PROSITE" id="PS50893">
    <property type="entry name" value="ABC_TRANSPORTER_2"/>
    <property type="match status" value="1"/>
</dbReference>
<dbReference type="Gene3D" id="3.40.50.300">
    <property type="entry name" value="P-loop containing nucleotide triphosphate hydrolases"/>
    <property type="match status" value="1"/>
</dbReference>
<dbReference type="Pfam" id="PF00005">
    <property type="entry name" value="ABC_tran"/>
    <property type="match status" value="1"/>
</dbReference>
<dbReference type="FunFam" id="3.40.50.300:FF:000032">
    <property type="entry name" value="Export ABC transporter ATP-binding protein"/>
    <property type="match status" value="1"/>
</dbReference>
<evidence type="ECO:0000313" key="7">
    <source>
        <dbReference type="Proteomes" id="UP000599024"/>
    </source>
</evidence>
<keyword evidence="3 6" id="KW-0067">ATP-binding</keyword>
<dbReference type="InterPro" id="IPR015854">
    <property type="entry name" value="ABC_transpr_LolD-like"/>
</dbReference>
<name>A0A8J6N838_9BACT</name>
<dbReference type="PANTHER" id="PTHR24220">
    <property type="entry name" value="IMPORT ATP-BINDING PROTEIN"/>
    <property type="match status" value="1"/>
</dbReference>
<dbReference type="AlphaFoldDB" id="A0A8J6N838"/>
<sequence length="234" mass="25688">MDAFIEIAHLHKTFETSREVSTPALIDVSLTIPHGDFAVISGPSGSGKTTLLNLLGALDSPSKGTISLGQTMISKLKEAELSPIRRDRIGFVFQTHNLIPVLSARQNICYVMRLQGRSQQEQESRVAELAGKLDIEQLLDKHPDQLSGGQQQRVAVARAVASRPQLLLADEPTASLDSTNAERLLDLLEQLNHDEGVTVLISSHDSLVINRARHSIVLRDGRVVADHYERNDIP</sequence>
<dbReference type="GO" id="GO:0005524">
    <property type="term" value="F:ATP binding"/>
    <property type="evidence" value="ECO:0007669"/>
    <property type="project" value="UniProtKB-KW"/>
</dbReference>
<dbReference type="PROSITE" id="PS00211">
    <property type="entry name" value="ABC_TRANSPORTER_1"/>
    <property type="match status" value="1"/>
</dbReference>
<evidence type="ECO:0000259" key="5">
    <source>
        <dbReference type="PROSITE" id="PS50893"/>
    </source>
</evidence>
<dbReference type="InterPro" id="IPR003593">
    <property type="entry name" value="AAA+_ATPase"/>
</dbReference>
<reference evidence="6 7" key="1">
    <citation type="submission" date="2020-08" db="EMBL/GenBank/DDBJ databases">
        <title>Bridging the membrane lipid divide: bacteria of the FCB group superphylum have the potential to synthesize archaeal ether lipids.</title>
        <authorList>
            <person name="Villanueva L."/>
            <person name="Von Meijenfeldt F.A.B."/>
            <person name="Westbye A.B."/>
            <person name="Yadav S."/>
            <person name="Hopmans E.C."/>
            <person name="Dutilh B.E."/>
            <person name="Sinninghe Damste J.S."/>
        </authorList>
    </citation>
    <scope>NUCLEOTIDE SEQUENCE [LARGE SCALE GENOMIC DNA]</scope>
    <source>
        <strain evidence="6">NIOZ-UU81</strain>
    </source>
</reference>
<dbReference type="InterPro" id="IPR017871">
    <property type="entry name" value="ABC_transporter-like_CS"/>
</dbReference>
<dbReference type="InterPro" id="IPR003439">
    <property type="entry name" value="ABC_transporter-like_ATP-bd"/>
</dbReference>
<comment type="similarity">
    <text evidence="4">Belongs to the ABC transporter superfamily. Macrolide exporter (TC 3.A.1.122) family.</text>
</comment>
<evidence type="ECO:0000256" key="1">
    <source>
        <dbReference type="ARBA" id="ARBA00022448"/>
    </source>
</evidence>
<keyword evidence="1" id="KW-0813">Transport</keyword>
<dbReference type="GO" id="GO:0098796">
    <property type="term" value="C:membrane protein complex"/>
    <property type="evidence" value="ECO:0007669"/>
    <property type="project" value="UniProtKB-ARBA"/>
</dbReference>
<dbReference type="SUPFAM" id="SSF52540">
    <property type="entry name" value="P-loop containing nucleoside triphosphate hydrolases"/>
    <property type="match status" value="1"/>
</dbReference>
<dbReference type="CDD" id="cd03255">
    <property type="entry name" value="ABC_MJ0796_LolCDE_FtsE"/>
    <property type="match status" value="1"/>
</dbReference>
<proteinExistence type="inferred from homology"/>
<dbReference type="SMART" id="SM00382">
    <property type="entry name" value="AAA"/>
    <property type="match status" value="1"/>
</dbReference>
<dbReference type="InterPro" id="IPR027417">
    <property type="entry name" value="P-loop_NTPase"/>
</dbReference>
<evidence type="ECO:0000256" key="2">
    <source>
        <dbReference type="ARBA" id="ARBA00022741"/>
    </source>
</evidence>
<dbReference type="GO" id="GO:0016887">
    <property type="term" value="F:ATP hydrolysis activity"/>
    <property type="evidence" value="ECO:0007669"/>
    <property type="project" value="InterPro"/>
</dbReference>
<dbReference type="EMBL" id="JACNLK010000041">
    <property type="protein sequence ID" value="MBC8208484.1"/>
    <property type="molecule type" value="Genomic_DNA"/>
</dbReference>
<dbReference type="GO" id="GO:0022857">
    <property type="term" value="F:transmembrane transporter activity"/>
    <property type="evidence" value="ECO:0007669"/>
    <property type="project" value="TreeGrafter"/>
</dbReference>